<evidence type="ECO:0000256" key="3">
    <source>
        <dbReference type="ARBA" id="ARBA00012621"/>
    </source>
</evidence>
<dbReference type="SUPFAM" id="SSF53756">
    <property type="entry name" value="UDP-Glycosyltransferase/glycogen phosphorylase"/>
    <property type="match status" value="1"/>
</dbReference>
<dbReference type="EC" id="2.4.99.12" evidence="3 8"/>
<comment type="pathway">
    <text evidence="2 8">Bacterial outer membrane biogenesis; LPS core biosynthesis.</text>
</comment>
<dbReference type="Gene3D" id="3.40.50.11720">
    <property type="entry name" value="3-Deoxy-D-manno-octulosonic-acid transferase, N-terminal domain"/>
    <property type="match status" value="1"/>
</dbReference>
<dbReference type="Gene3D" id="3.40.50.2000">
    <property type="entry name" value="Glycogen Phosphorylase B"/>
    <property type="match status" value="1"/>
</dbReference>
<feature type="domain" description="3-deoxy-D-manno-octulosonic-acid transferase N-terminal" evidence="9">
    <location>
        <begin position="31"/>
        <end position="204"/>
    </location>
</feature>
<comment type="similarity">
    <text evidence="8">Belongs to the glycosyltransferase group 1 family.</text>
</comment>
<keyword evidence="11" id="KW-1185">Reference proteome</keyword>
<accession>A0ABS1UZN0</accession>
<keyword evidence="8" id="KW-0448">Lipopolysaccharide biosynthesis</keyword>
<keyword evidence="8" id="KW-0472">Membrane</keyword>
<dbReference type="GO" id="GO:0016740">
    <property type="term" value="F:transferase activity"/>
    <property type="evidence" value="ECO:0007669"/>
    <property type="project" value="UniProtKB-KW"/>
</dbReference>
<evidence type="ECO:0000256" key="2">
    <source>
        <dbReference type="ARBA" id="ARBA00004713"/>
    </source>
</evidence>
<evidence type="ECO:0000256" key="6">
    <source>
        <dbReference type="ARBA" id="ARBA00031445"/>
    </source>
</evidence>
<keyword evidence="8" id="KW-1003">Cell membrane</keyword>
<dbReference type="InterPro" id="IPR038107">
    <property type="entry name" value="Glycos_transf_N_sf"/>
</dbReference>
<evidence type="ECO:0000256" key="7">
    <source>
        <dbReference type="ARBA" id="ARBA00049183"/>
    </source>
</evidence>
<proteinExistence type="inferred from homology"/>
<sequence>MLWRWGASLAAPLLPAYLRRRLARGKELAGRLEERRGFGAARPPGPLVWLHAASVGETLSLLPVVETLAPRVQILLTTGTVTSAALLERRLPPALRARVRHRFAPLDVPSWVKRFLDGWRPDVAAFVESELWPNMILAARARSLPLVLLNARLSPRSAQRWRLAPRLGRELMGAFALVLAQSEGDAARLAALGAPEVRVPGNLKEAVPPLPADPAALAALRAAIGGRPVLLGASTHPGEEAILLEAHRLLAGAHPGLLTILAPRHPDRGAEVAALAESLGLAARRRGEGALPEAETAVYVADTLGEMGLFYRLARVALVGGSLVPHGGHNPLEPARLGCPILLGPHTANFADLAARLLAAGGAGLVEPPEAAALAAAADGVLSHRDHGRRLAEAAAAALAPAEGLPGEVAEALLRLLPAQGPQWGQGPIDA</sequence>
<name>A0ABS1UZN0_9PROT</name>
<comment type="catalytic activity">
    <reaction evidence="7 8">
        <text>lipid IVA (E. coli) + CMP-3-deoxy-beta-D-manno-octulosonate = alpha-Kdo-(2-&gt;6)-lipid IVA (E. coli) + CMP + H(+)</text>
        <dbReference type="Rhea" id="RHEA:28066"/>
        <dbReference type="ChEBI" id="CHEBI:15378"/>
        <dbReference type="ChEBI" id="CHEBI:58603"/>
        <dbReference type="ChEBI" id="CHEBI:60364"/>
        <dbReference type="ChEBI" id="CHEBI:60377"/>
        <dbReference type="ChEBI" id="CHEBI:85987"/>
        <dbReference type="EC" id="2.4.99.12"/>
    </reaction>
</comment>
<evidence type="ECO:0000259" key="9">
    <source>
        <dbReference type="Pfam" id="PF04413"/>
    </source>
</evidence>
<dbReference type="PANTHER" id="PTHR42755:SF1">
    <property type="entry name" value="3-DEOXY-D-MANNO-OCTULOSONIC ACID TRANSFERASE, MITOCHONDRIAL-RELATED"/>
    <property type="match status" value="1"/>
</dbReference>
<dbReference type="EMBL" id="JAEUXJ010000002">
    <property type="protein sequence ID" value="MBL6454920.1"/>
    <property type="molecule type" value="Genomic_DNA"/>
</dbReference>
<dbReference type="InterPro" id="IPR039901">
    <property type="entry name" value="Kdotransferase"/>
</dbReference>
<dbReference type="Pfam" id="PF04413">
    <property type="entry name" value="Glycos_transf_N"/>
    <property type="match status" value="1"/>
</dbReference>
<evidence type="ECO:0000256" key="4">
    <source>
        <dbReference type="ARBA" id="ARBA00019077"/>
    </source>
</evidence>
<organism evidence="10 11">
    <name type="scientific">Belnapia mucosa</name>
    <dbReference type="NCBI Taxonomy" id="2804532"/>
    <lineage>
        <taxon>Bacteria</taxon>
        <taxon>Pseudomonadati</taxon>
        <taxon>Pseudomonadota</taxon>
        <taxon>Alphaproteobacteria</taxon>
        <taxon>Acetobacterales</taxon>
        <taxon>Roseomonadaceae</taxon>
        <taxon>Belnapia</taxon>
    </lineage>
</organism>
<dbReference type="Proteomes" id="UP000606490">
    <property type="component" value="Unassembled WGS sequence"/>
</dbReference>
<evidence type="ECO:0000256" key="8">
    <source>
        <dbReference type="RuleBase" id="RU365103"/>
    </source>
</evidence>
<protein>
    <recommendedName>
        <fullName evidence="4 8">3-deoxy-D-manno-octulosonic acid transferase</fullName>
        <shortName evidence="8">Kdo transferase</shortName>
        <ecNumber evidence="3 8">2.4.99.12</ecNumber>
    </recommendedName>
    <alternativeName>
        <fullName evidence="6 8">Lipid IV(A) 3-deoxy-D-manno-octulosonic acid transferase</fullName>
    </alternativeName>
</protein>
<gene>
    <name evidence="10" type="ORF">JMJ55_06265</name>
</gene>
<comment type="caution">
    <text evidence="10">The sequence shown here is derived from an EMBL/GenBank/DDBJ whole genome shotgun (WGS) entry which is preliminary data.</text>
</comment>
<evidence type="ECO:0000313" key="10">
    <source>
        <dbReference type="EMBL" id="MBL6454920.1"/>
    </source>
</evidence>
<comment type="function">
    <text evidence="1 8">Involved in lipopolysaccharide (LPS) biosynthesis. Catalyzes the transfer of 3-deoxy-D-manno-octulosonate (Kdo) residue(s) from CMP-Kdo to lipid IV(A), the tetraacyldisaccharide-1,4'-bisphosphate precursor of lipid A.</text>
</comment>
<evidence type="ECO:0000313" key="11">
    <source>
        <dbReference type="Proteomes" id="UP000606490"/>
    </source>
</evidence>
<evidence type="ECO:0000256" key="1">
    <source>
        <dbReference type="ARBA" id="ARBA00003394"/>
    </source>
</evidence>
<comment type="subcellular location">
    <subcellularLocation>
        <location evidence="8">Cell membrane</location>
    </subcellularLocation>
</comment>
<dbReference type="InterPro" id="IPR007507">
    <property type="entry name" value="Glycos_transf_N"/>
</dbReference>
<keyword evidence="5 8" id="KW-0808">Transferase</keyword>
<dbReference type="PANTHER" id="PTHR42755">
    <property type="entry name" value="3-DEOXY-MANNO-OCTULOSONATE CYTIDYLYLTRANSFERASE"/>
    <property type="match status" value="1"/>
</dbReference>
<reference evidence="10 11" key="1">
    <citation type="submission" date="2021-01" db="EMBL/GenBank/DDBJ databases">
        <title>Belnapia mucosa sp. nov. and Belnapia arida sp. nov., isolated from the Tabernas Desert (Almeria, Spain).</title>
        <authorList>
            <person name="Molina-Menor E."/>
            <person name="Vidal-Verdu A."/>
            <person name="Calonge A."/>
            <person name="Satari L."/>
            <person name="Pereto Magraner J."/>
            <person name="Porcar Miralles M."/>
        </authorList>
    </citation>
    <scope>NUCLEOTIDE SEQUENCE [LARGE SCALE GENOMIC DNA]</scope>
    <source>
        <strain evidence="10 11">T6</strain>
    </source>
</reference>
<evidence type="ECO:0000256" key="5">
    <source>
        <dbReference type="ARBA" id="ARBA00022679"/>
    </source>
</evidence>